<comment type="caution">
    <text evidence="2">The sequence shown here is derived from an EMBL/GenBank/DDBJ whole genome shotgun (WGS) entry which is preliminary data.</text>
</comment>
<keyword evidence="1" id="KW-0812">Transmembrane</keyword>
<name>A0AAW1X6B7_RUBAR</name>
<keyword evidence="3" id="KW-1185">Reference proteome</keyword>
<dbReference type="AlphaFoldDB" id="A0AAW1X6B7"/>
<evidence type="ECO:0000313" key="2">
    <source>
        <dbReference type="EMBL" id="KAK9932029.1"/>
    </source>
</evidence>
<accession>A0AAW1X6B7</accession>
<keyword evidence="1" id="KW-1133">Transmembrane helix</keyword>
<sequence length="147" mass="15856">METFLGLDFGMLILSRGGVLEKDVDVGLVGGNSRIGWKVTYSSSLPWQGMLVVFGGVGSMEKVAAMLIMVGFLRIRHRWQQDTFAPLAICFGLNGGDGNIVLSLALWTRASVWILAKRMGAVDVVITKVGSGIFSPNPDWDPCSHNG</sequence>
<feature type="transmembrane region" description="Helical" evidence="1">
    <location>
        <begin position="47"/>
        <end position="73"/>
    </location>
</feature>
<keyword evidence="1" id="KW-0472">Membrane</keyword>
<evidence type="ECO:0000313" key="3">
    <source>
        <dbReference type="Proteomes" id="UP001457282"/>
    </source>
</evidence>
<protein>
    <submittedName>
        <fullName evidence="2">Uncharacterized protein</fullName>
    </submittedName>
</protein>
<dbReference type="Proteomes" id="UP001457282">
    <property type="component" value="Unassembled WGS sequence"/>
</dbReference>
<reference evidence="2 3" key="1">
    <citation type="journal article" date="2023" name="G3 (Bethesda)">
        <title>A chromosome-length genome assembly and annotation of blackberry (Rubus argutus, cv. 'Hillquist').</title>
        <authorList>
            <person name="Bruna T."/>
            <person name="Aryal R."/>
            <person name="Dudchenko O."/>
            <person name="Sargent D.J."/>
            <person name="Mead D."/>
            <person name="Buti M."/>
            <person name="Cavallini A."/>
            <person name="Hytonen T."/>
            <person name="Andres J."/>
            <person name="Pham M."/>
            <person name="Weisz D."/>
            <person name="Mascagni F."/>
            <person name="Usai G."/>
            <person name="Natali L."/>
            <person name="Bassil N."/>
            <person name="Fernandez G.E."/>
            <person name="Lomsadze A."/>
            <person name="Armour M."/>
            <person name="Olukolu B."/>
            <person name="Poorten T."/>
            <person name="Britton C."/>
            <person name="Davik J."/>
            <person name="Ashrafi H."/>
            <person name="Aiden E.L."/>
            <person name="Borodovsky M."/>
            <person name="Worthington M."/>
        </authorList>
    </citation>
    <scope>NUCLEOTIDE SEQUENCE [LARGE SCALE GENOMIC DNA]</scope>
    <source>
        <strain evidence="2">PI 553951</strain>
    </source>
</reference>
<proteinExistence type="predicted"/>
<evidence type="ECO:0000256" key="1">
    <source>
        <dbReference type="SAM" id="Phobius"/>
    </source>
</evidence>
<gene>
    <name evidence="2" type="ORF">M0R45_019280</name>
</gene>
<dbReference type="EMBL" id="JBEDUW010000004">
    <property type="protein sequence ID" value="KAK9932029.1"/>
    <property type="molecule type" value="Genomic_DNA"/>
</dbReference>
<organism evidence="2 3">
    <name type="scientific">Rubus argutus</name>
    <name type="common">Southern blackberry</name>
    <dbReference type="NCBI Taxonomy" id="59490"/>
    <lineage>
        <taxon>Eukaryota</taxon>
        <taxon>Viridiplantae</taxon>
        <taxon>Streptophyta</taxon>
        <taxon>Embryophyta</taxon>
        <taxon>Tracheophyta</taxon>
        <taxon>Spermatophyta</taxon>
        <taxon>Magnoliopsida</taxon>
        <taxon>eudicotyledons</taxon>
        <taxon>Gunneridae</taxon>
        <taxon>Pentapetalae</taxon>
        <taxon>rosids</taxon>
        <taxon>fabids</taxon>
        <taxon>Rosales</taxon>
        <taxon>Rosaceae</taxon>
        <taxon>Rosoideae</taxon>
        <taxon>Rosoideae incertae sedis</taxon>
        <taxon>Rubus</taxon>
    </lineage>
</organism>